<sequence>MEAPERFVMKTRRTLTGRGDKVLCMDWFKNKRRMVTSSQDGKVVVWDSFTTNKECTVAMNCKWVVACAYAPSGRVTACGGLDNKCFVYLPTFDKNENMAAKKKSVAMHTDYLSACSFTNSDVQILTASGDGTCACGTWRAGSCCSAFYGHATDELCLDLAASETWNTFFVGKM</sequence>
<comment type="caution">
    <text evidence="1">The sequence shown here is derived from an EMBL/GenBank/DDBJ whole genome shotgun (WGS) entry which is preliminary data.</text>
</comment>
<keyword evidence="2" id="KW-1185">Reference proteome</keyword>
<evidence type="ECO:0000313" key="2">
    <source>
        <dbReference type="Proteomes" id="UP001057279"/>
    </source>
</evidence>
<organism evidence="1 2">
    <name type="scientific">Ovis ammon polii x Ovis aries</name>
    <dbReference type="NCBI Taxonomy" id="2918886"/>
    <lineage>
        <taxon>Eukaryota</taxon>
        <taxon>Metazoa</taxon>
        <taxon>Chordata</taxon>
        <taxon>Craniata</taxon>
        <taxon>Vertebrata</taxon>
        <taxon>Euteleostomi</taxon>
        <taxon>Mammalia</taxon>
        <taxon>Eutheria</taxon>
        <taxon>Laurasiatheria</taxon>
        <taxon>Artiodactyla</taxon>
        <taxon>Ruminantia</taxon>
        <taxon>Pecora</taxon>
        <taxon>Bovidae</taxon>
        <taxon>Caprinae</taxon>
        <taxon>Ovis</taxon>
    </lineage>
</organism>
<dbReference type="Proteomes" id="UP001057279">
    <property type="component" value="Linkage Group LG17"/>
</dbReference>
<reference evidence="1" key="1">
    <citation type="submission" date="2022-03" db="EMBL/GenBank/DDBJ databases">
        <title>Genomic analyses of argali, domestic sheep and their hybrids provide insights into chromosomal evolution, heterosis and genetic basis of agronomic traits.</title>
        <authorList>
            <person name="Li M."/>
        </authorList>
    </citation>
    <scope>NUCLEOTIDE SEQUENCE</scope>
    <source>
        <strain evidence="1">F1 hybrid</strain>
    </source>
</reference>
<gene>
    <name evidence="1" type="ORF">MJG53_014298</name>
</gene>
<proteinExistence type="predicted"/>
<evidence type="ECO:0000313" key="1">
    <source>
        <dbReference type="EMBL" id="KAI4568680.1"/>
    </source>
</evidence>
<accession>A0ACB9UG91</accession>
<name>A0ACB9UG91_9CETA</name>
<protein>
    <submittedName>
        <fullName evidence="1">Uncharacterized protein</fullName>
    </submittedName>
</protein>
<dbReference type="EMBL" id="CM043042">
    <property type="protein sequence ID" value="KAI4568680.1"/>
    <property type="molecule type" value="Genomic_DNA"/>
</dbReference>